<keyword evidence="1" id="KW-1133">Transmembrane helix</keyword>
<keyword evidence="1" id="KW-0812">Transmembrane</keyword>
<proteinExistence type="predicted"/>
<keyword evidence="3" id="KW-1185">Reference proteome</keyword>
<keyword evidence="1" id="KW-0472">Membrane</keyword>
<accession>A0A9W9Y669</accession>
<evidence type="ECO:0000313" key="3">
    <source>
        <dbReference type="Proteomes" id="UP001149954"/>
    </source>
</evidence>
<organism evidence="2 3">
    <name type="scientific">Penicillium fimorum</name>
    <dbReference type="NCBI Taxonomy" id="1882269"/>
    <lineage>
        <taxon>Eukaryota</taxon>
        <taxon>Fungi</taxon>
        <taxon>Dikarya</taxon>
        <taxon>Ascomycota</taxon>
        <taxon>Pezizomycotina</taxon>
        <taxon>Eurotiomycetes</taxon>
        <taxon>Eurotiomycetidae</taxon>
        <taxon>Eurotiales</taxon>
        <taxon>Aspergillaceae</taxon>
        <taxon>Penicillium</taxon>
    </lineage>
</organism>
<reference evidence="2" key="2">
    <citation type="journal article" date="2023" name="IMA Fungus">
        <title>Comparative genomic study of the Penicillium genus elucidates a diverse pangenome and 15 lateral gene transfer events.</title>
        <authorList>
            <person name="Petersen C."/>
            <person name="Sorensen T."/>
            <person name="Nielsen M.R."/>
            <person name="Sondergaard T.E."/>
            <person name="Sorensen J.L."/>
            <person name="Fitzpatrick D.A."/>
            <person name="Frisvad J.C."/>
            <person name="Nielsen K.L."/>
        </authorList>
    </citation>
    <scope>NUCLEOTIDE SEQUENCE</scope>
    <source>
        <strain evidence="2">IBT 29495</strain>
    </source>
</reference>
<comment type="caution">
    <text evidence="2">The sequence shown here is derived from an EMBL/GenBank/DDBJ whole genome shotgun (WGS) entry which is preliminary data.</text>
</comment>
<name>A0A9W9Y669_9EURO</name>
<dbReference type="AlphaFoldDB" id="A0A9W9Y669"/>
<dbReference type="OrthoDB" id="4356630at2759"/>
<dbReference type="EMBL" id="JAPWDS010000001">
    <property type="protein sequence ID" value="KAJ5520876.1"/>
    <property type="molecule type" value="Genomic_DNA"/>
</dbReference>
<reference evidence="2" key="1">
    <citation type="submission" date="2022-12" db="EMBL/GenBank/DDBJ databases">
        <authorList>
            <person name="Petersen C."/>
        </authorList>
    </citation>
    <scope>NUCLEOTIDE SEQUENCE</scope>
    <source>
        <strain evidence="2">IBT 29495</strain>
    </source>
</reference>
<gene>
    <name evidence="2" type="ORF">N7463_001329</name>
</gene>
<sequence>MGSVVSALCRPRVLPQITVTLSWISPKDIIALVEATETLEIEQLNSSSAVTAKGAIDAVNMPSVARSENEDKEARRIAEQFPRGHFYYAQTKTLDRPIQYVSHVRLIVFGPGQEIIYPRVRPRSIINHKYLASVLPPRLLGKITMSGDTPIPATESLAYLLAGVDQFADWESTRGELVRWWCILLNPFWFYIVLILVILTLLVLVIVTA</sequence>
<evidence type="ECO:0000256" key="1">
    <source>
        <dbReference type="SAM" id="Phobius"/>
    </source>
</evidence>
<evidence type="ECO:0000313" key="2">
    <source>
        <dbReference type="EMBL" id="KAJ5520876.1"/>
    </source>
</evidence>
<dbReference type="Proteomes" id="UP001149954">
    <property type="component" value="Unassembled WGS sequence"/>
</dbReference>
<protein>
    <submittedName>
        <fullName evidence="2">Uncharacterized protein</fullName>
    </submittedName>
</protein>
<feature type="transmembrane region" description="Helical" evidence="1">
    <location>
        <begin position="188"/>
        <end position="207"/>
    </location>
</feature>